<dbReference type="Pfam" id="PF13966">
    <property type="entry name" value="zf-RVT"/>
    <property type="match status" value="1"/>
</dbReference>
<evidence type="ECO:0000313" key="3">
    <source>
        <dbReference type="Proteomes" id="UP000245207"/>
    </source>
</evidence>
<gene>
    <name evidence="2" type="ORF">CTI12_AA426220</name>
</gene>
<dbReference type="OrthoDB" id="696485at2759"/>
<feature type="domain" description="Reverse transcriptase zinc-binding" evidence="1">
    <location>
        <begin position="2"/>
        <end position="51"/>
    </location>
</feature>
<dbReference type="AlphaFoldDB" id="A0A2U1M338"/>
<sequence>MSWRLSIDKLLTRVNLDARGIDIPSLLCPVCGECTESTSHLFFECSFVSQVYNMIERWWDIHILETRCCQQWLDWFLALRLNKGQKQFLEATFLSLWWHVWCHRNACVFGKARPKNNLFFDKFVTQSFVGVNSRYKSKNLSWVGLLQNPSLLSSDM</sequence>
<keyword evidence="3" id="KW-1185">Reference proteome</keyword>
<evidence type="ECO:0000313" key="2">
    <source>
        <dbReference type="EMBL" id="PWA55673.1"/>
    </source>
</evidence>
<comment type="caution">
    <text evidence="2">The sequence shown here is derived from an EMBL/GenBank/DDBJ whole genome shotgun (WGS) entry which is preliminary data.</text>
</comment>
<protein>
    <submittedName>
        <fullName evidence="2">Reverse transcriptase domain, Reverse transcriptase zinc-binding domain protein</fullName>
    </submittedName>
</protein>
<keyword evidence="2" id="KW-0548">Nucleotidyltransferase</keyword>
<dbReference type="GO" id="GO:0003964">
    <property type="term" value="F:RNA-directed DNA polymerase activity"/>
    <property type="evidence" value="ECO:0007669"/>
    <property type="project" value="UniProtKB-KW"/>
</dbReference>
<organism evidence="2 3">
    <name type="scientific">Artemisia annua</name>
    <name type="common">Sweet wormwood</name>
    <dbReference type="NCBI Taxonomy" id="35608"/>
    <lineage>
        <taxon>Eukaryota</taxon>
        <taxon>Viridiplantae</taxon>
        <taxon>Streptophyta</taxon>
        <taxon>Embryophyta</taxon>
        <taxon>Tracheophyta</taxon>
        <taxon>Spermatophyta</taxon>
        <taxon>Magnoliopsida</taxon>
        <taxon>eudicotyledons</taxon>
        <taxon>Gunneridae</taxon>
        <taxon>Pentapetalae</taxon>
        <taxon>asterids</taxon>
        <taxon>campanulids</taxon>
        <taxon>Asterales</taxon>
        <taxon>Asteraceae</taxon>
        <taxon>Asteroideae</taxon>
        <taxon>Anthemideae</taxon>
        <taxon>Artemisiinae</taxon>
        <taxon>Artemisia</taxon>
    </lineage>
</organism>
<accession>A0A2U1M338</accession>
<dbReference type="InterPro" id="IPR026960">
    <property type="entry name" value="RVT-Znf"/>
</dbReference>
<dbReference type="Proteomes" id="UP000245207">
    <property type="component" value="Unassembled WGS sequence"/>
</dbReference>
<evidence type="ECO:0000259" key="1">
    <source>
        <dbReference type="Pfam" id="PF13966"/>
    </source>
</evidence>
<keyword evidence="2" id="KW-0695">RNA-directed DNA polymerase</keyword>
<name>A0A2U1M338_ARTAN</name>
<reference evidence="2 3" key="1">
    <citation type="journal article" date="2018" name="Mol. Plant">
        <title>The genome of Artemisia annua provides insight into the evolution of Asteraceae family and artemisinin biosynthesis.</title>
        <authorList>
            <person name="Shen Q."/>
            <person name="Zhang L."/>
            <person name="Liao Z."/>
            <person name="Wang S."/>
            <person name="Yan T."/>
            <person name="Shi P."/>
            <person name="Liu M."/>
            <person name="Fu X."/>
            <person name="Pan Q."/>
            <person name="Wang Y."/>
            <person name="Lv Z."/>
            <person name="Lu X."/>
            <person name="Zhang F."/>
            <person name="Jiang W."/>
            <person name="Ma Y."/>
            <person name="Chen M."/>
            <person name="Hao X."/>
            <person name="Li L."/>
            <person name="Tang Y."/>
            <person name="Lv G."/>
            <person name="Zhou Y."/>
            <person name="Sun X."/>
            <person name="Brodelius P.E."/>
            <person name="Rose J.K.C."/>
            <person name="Tang K."/>
        </authorList>
    </citation>
    <scope>NUCLEOTIDE SEQUENCE [LARGE SCALE GENOMIC DNA]</scope>
    <source>
        <strain evidence="3">cv. Huhao1</strain>
        <tissue evidence="2">Leaf</tissue>
    </source>
</reference>
<dbReference type="EMBL" id="PKPP01006691">
    <property type="protein sequence ID" value="PWA55673.1"/>
    <property type="molecule type" value="Genomic_DNA"/>
</dbReference>
<keyword evidence="2" id="KW-0808">Transferase</keyword>
<proteinExistence type="predicted"/>